<feature type="signal peptide" evidence="1">
    <location>
        <begin position="1"/>
        <end position="18"/>
    </location>
</feature>
<reference evidence="2" key="1">
    <citation type="submission" date="2023-06" db="EMBL/GenBank/DDBJ databases">
        <authorList>
            <person name="Delattre M."/>
        </authorList>
    </citation>
    <scope>NUCLEOTIDE SEQUENCE</scope>
    <source>
        <strain evidence="2">AF72</strain>
    </source>
</reference>
<feature type="chain" id="PRO_5041332699" evidence="1">
    <location>
        <begin position="19"/>
        <end position="70"/>
    </location>
</feature>
<feature type="non-terminal residue" evidence="2">
    <location>
        <position position="70"/>
    </location>
</feature>
<organism evidence="2 3">
    <name type="scientific">Mesorhabditis spiculigera</name>
    <dbReference type="NCBI Taxonomy" id="96644"/>
    <lineage>
        <taxon>Eukaryota</taxon>
        <taxon>Metazoa</taxon>
        <taxon>Ecdysozoa</taxon>
        <taxon>Nematoda</taxon>
        <taxon>Chromadorea</taxon>
        <taxon>Rhabditida</taxon>
        <taxon>Rhabditina</taxon>
        <taxon>Rhabditomorpha</taxon>
        <taxon>Rhabditoidea</taxon>
        <taxon>Rhabditidae</taxon>
        <taxon>Mesorhabditinae</taxon>
        <taxon>Mesorhabditis</taxon>
    </lineage>
</organism>
<name>A0AA36FUM5_9BILA</name>
<dbReference type="EMBL" id="CATQJA010001501">
    <property type="protein sequence ID" value="CAJ0567563.1"/>
    <property type="molecule type" value="Genomic_DNA"/>
</dbReference>
<dbReference type="AlphaFoldDB" id="A0AA36FUM5"/>
<comment type="caution">
    <text evidence="2">The sequence shown here is derived from an EMBL/GenBank/DDBJ whole genome shotgun (WGS) entry which is preliminary data.</text>
</comment>
<protein>
    <submittedName>
        <fullName evidence="2">Uncharacterized protein</fullName>
    </submittedName>
</protein>
<evidence type="ECO:0000313" key="3">
    <source>
        <dbReference type="Proteomes" id="UP001177023"/>
    </source>
</evidence>
<gene>
    <name evidence="2" type="ORF">MSPICULIGERA_LOCUS6112</name>
</gene>
<evidence type="ECO:0000256" key="1">
    <source>
        <dbReference type="SAM" id="SignalP"/>
    </source>
</evidence>
<accession>A0AA36FUM5</accession>
<evidence type="ECO:0000313" key="2">
    <source>
        <dbReference type="EMBL" id="CAJ0567563.1"/>
    </source>
</evidence>
<keyword evidence="1" id="KW-0732">Signal</keyword>
<dbReference type="Proteomes" id="UP001177023">
    <property type="component" value="Unassembled WGS sequence"/>
</dbReference>
<keyword evidence="3" id="KW-1185">Reference proteome</keyword>
<sequence>MLKKLLFALLFLAVTVSSMVWEPPENLYASFPSGAHKRETRMRELRIPPPYDTLPLVQRWIFKRGGGRNF</sequence>
<proteinExistence type="predicted"/>